<evidence type="ECO:0000256" key="4">
    <source>
        <dbReference type="ARBA" id="ARBA00023203"/>
    </source>
</evidence>
<sequence>MTPARTRNALSGGEGRAVGCFRLSRLGGRIWGAGPGSGEIPGASGSPQPGWRGEGDTLAGGMSQPWVVVGRECGCSGAPPPTPSAVSLCCAQRGCGHGRRGGTKAVSPSPFCEQRDVVAEAKGLPPPPRVVSQSCTAASPPIRGFCLACRCVLGRMDGRVPSAKGLMGDSCRAEMKLVAGLLISLGQQEGKTLGRGKLLEGCGCSDRGTQESCPPPPGCLQAHPSVCVTVSLPPQAEAEVASLNRRIQLVEEELDRAQERLATALQKLEEAEKAADESERGMKVIENRALKDEEKMELQEIQLKEAKHIAEEADRKYEEVARKLVIIEGDLERTEERAELAESRCRELDEQIRSMDQNVKCLAVAEEKYSQKEDKYEEEIKILTDKLKEAETRAEFAERSVAKLEKTIDDLEDELYAQKLKYKAISEELDHALNDMTSIAPVQPAREKPAAG</sequence>
<dbReference type="GeneTree" id="ENSGT01030000234542"/>
<dbReference type="Gene3D" id="1.20.5.170">
    <property type="match status" value="2"/>
</dbReference>
<feature type="region of interest" description="Disordered" evidence="7">
    <location>
        <begin position="32"/>
        <end position="51"/>
    </location>
</feature>
<dbReference type="FunFam" id="1.20.5.170:FF:000005">
    <property type="entry name" value="Tropomyosin alpha-1 chain"/>
    <property type="match status" value="1"/>
</dbReference>
<keyword evidence="9" id="KW-1185">Reference proteome</keyword>
<reference evidence="8" key="2">
    <citation type="submission" date="2025-09" db="UniProtKB">
        <authorList>
            <consortium name="Ensembl"/>
        </authorList>
    </citation>
    <scope>IDENTIFICATION</scope>
</reference>
<name>A0A8D0L2R1_SPHPU</name>
<evidence type="ECO:0000313" key="8">
    <source>
        <dbReference type="Ensembl" id="ENSSPUP00000004394.1"/>
    </source>
</evidence>
<dbReference type="AlphaFoldDB" id="A0A8D0L2R1"/>
<evidence type="ECO:0000256" key="2">
    <source>
        <dbReference type="ARBA" id="ARBA00023054"/>
    </source>
</evidence>
<keyword evidence="3" id="KW-0514">Muscle protein</keyword>
<evidence type="ECO:0000256" key="5">
    <source>
        <dbReference type="RuleBase" id="RU004515"/>
    </source>
</evidence>
<dbReference type="PROSITE" id="PS00326">
    <property type="entry name" value="TROPOMYOSIN"/>
    <property type="match status" value="1"/>
</dbReference>
<protein>
    <submittedName>
        <fullName evidence="8">Tropomyosin 3</fullName>
    </submittedName>
</protein>
<evidence type="ECO:0000256" key="7">
    <source>
        <dbReference type="SAM" id="MobiDB-lite"/>
    </source>
</evidence>
<feature type="coiled-coil region" evidence="6">
    <location>
        <begin position="240"/>
        <end position="428"/>
    </location>
</feature>
<keyword evidence="2 6" id="KW-0175">Coiled coil</keyword>
<dbReference type="Pfam" id="PF00261">
    <property type="entry name" value="Tropomyosin"/>
    <property type="match status" value="1"/>
</dbReference>
<dbReference type="FunFam" id="1.20.5.170:FF:000001">
    <property type="entry name" value="Tropomyosin alpha-1 chain isoform 1"/>
    <property type="match status" value="1"/>
</dbReference>
<dbReference type="SUPFAM" id="SSF57997">
    <property type="entry name" value="Tropomyosin"/>
    <property type="match status" value="1"/>
</dbReference>
<dbReference type="Proteomes" id="UP000694392">
    <property type="component" value="Unplaced"/>
</dbReference>
<dbReference type="Ensembl" id="ENSSPUT00000004672.1">
    <property type="protein sequence ID" value="ENSSPUP00000004394.1"/>
    <property type="gene ID" value="ENSSPUG00000003389.1"/>
</dbReference>
<keyword evidence="4" id="KW-0009">Actin-binding</keyword>
<dbReference type="InterPro" id="IPR000533">
    <property type="entry name" value="Tropomyosin"/>
</dbReference>
<evidence type="ECO:0000256" key="3">
    <source>
        <dbReference type="ARBA" id="ARBA00023179"/>
    </source>
</evidence>
<dbReference type="PANTHER" id="PTHR19269">
    <property type="entry name" value="TROPOMYOSIN"/>
    <property type="match status" value="1"/>
</dbReference>
<dbReference type="GO" id="GO:0003779">
    <property type="term" value="F:actin binding"/>
    <property type="evidence" value="ECO:0007669"/>
    <property type="project" value="UniProtKB-KW"/>
</dbReference>
<reference evidence="8" key="1">
    <citation type="submission" date="2025-08" db="UniProtKB">
        <authorList>
            <consortium name="Ensembl"/>
        </authorList>
    </citation>
    <scope>IDENTIFICATION</scope>
</reference>
<accession>A0A8D0L2R1</accession>
<evidence type="ECO:0000313" key="9">
    <source>
        <dbReference type="Proteomes" id="UP000694392"/>
    </source>
</evidence>
<gene>
    <name evidence="8" type="primary">TPM3</name>
</gene>
<proteinExistence type="inferred from homology"/>
<evidence type="ECO:0000256" key="6">
    <source>
        <dbReference type="SAM" id="Coils"/>
    </source>
</evidence>
<dbReference type="PRINTS" id="PR00194">
    <property type="entry name" value="TROPOMYOSIN"/>
</dbReference>
<evidence type="ECO:0000256" key="1">
    <source>
        <dbReference type="ARBA" id="ARBA00009036"/>
    </source>
</evidence>
<comment type="similarity">
    <text evidence="1 5">Belongs to the tropomyosin family.</text>
</comment>
<organism evidence="8 9">
    <name type="scientific">Sphenodon punctatus</name>
    <name type="common">Tuatara</name>
    <name type="synonym">Hatteria punctata</name>
    <dbReference type="NCBI Taxonomy" id="8508"/>
    <lineage>
        <taxon>Eukaryota</taxon>
        <taxon>Metazoa</taxon>
        <taxon>Chordata</taxon>
        <taxon>Craniata</taxon>
        <taxon>Vertebrata</taxon>
        <taxon>Euteleostomi</taxon>
        <taxon>Lepidosauria</taxon>
        <taxon>Sphenodontia</taxon>
        <taxon>Sphenodontidae</taxon>
        <taxon>Sphenodon</taxon>
    </lineage>
</organism>